<dbReference type="AlphaFoldDB" id="A0AAD6SXU6"/>
<comment type="caution">
    <text evidence="1">The sequence shown here is derived from an EMBL/GenBank/DDBJ whole genome shotgun (WGS) entry which is preliminary data.</text>
</comment>
<gene>
    <name evidence="1" type="ORF">C8F04DRAFT_1340485</name>
</gene>
<accession>A0AAD6SXU6</accession>
<organism evidence="1 2">
    <name type="scientific">Mycena alexandri</name>
    <dbReference type="NCBI Taxonomy" id="1745969"/>
    <lineage>
        <taxon>Eukaryota</taxon>
        <taxon>Fungi</taxon>
        <taxon>Dikarya</taxon>
        <taxon>Basidiomycota</taxon>
        <taxon>Agaricomycotina</taxon>
        <taxon>Agaricomycetes</taxon>
        <taxon>Agaricomycetidae</taxon>
        <taxon>Agaricales</taxon>
        <taxon>Marasmiineae</taxon>
        <taxon>Mycenaceae</taxon>
        <taxon>Mycena</taxon>
    </lineage>
</organism>
<dbReference type="Proteomes" id="UP001218188">
    <property type="component" value="Unassembled WGS sequence"/>
</dbReference>
<sequence>QPQISIPRFSSVLPRTLCCFPSCSNTLLSLLQQPTMSLVQVNGRTASSASYHSSLRTTLSLSFYNSLRKDHPTCQLVTTAVPGFGPYCIAMECEVDAGSKFDVVLGSEWAAHIRDFLQASGYRLNRTFDAWLFLVDPHHPLCSTANPPTPVVSLAPVVVQAVMDQTATNSHRSMQAPVSAPPH</sequence>
<proteinExistence type="predicted"/>
<protein>
    <submittedName>
        <fullName evidence="1">Uncharacterized protein</fullName>
    </submittedName>
</protein>
<evidence type="ECO:0000313" key="1">
    <source>
        <dbReference type="EMBL" id="KAJ7036046.1"/>
    </source>
</evidence>
<feature type="non-terminal residue" evidence="1">
    <location>
        <position position="183"/>
    </location>
</feature>
<name>A0AAD6SXU6_9AGAR</name>
<dbReference type="EMBL" id="JARJCM010000046">
    <property type="protein sequence ID" value="KAJ7036046.1"/>
    <property type="molecule type" value="Genomic_DNA"/>
</dbReference>
<keyword evidence="2" id="KW-1185">Reference proteome</keyword>
<evidence type="ECO:0000313" key="2">
    <source>
        <dbReference type="Proteomes" id="UP001218188"/>
    </source>
</evidence>
<reference evidence="1" key="1">
    <citation type="submission" date="2023-03" db="EMBL/GenBank/DDBJ databases">
        <title>Massive genome expansion in bonnet fungi (Mycena s.s.) driven by repeated elements and novel gene families across ecological guilds.</title>
        <authorList>
            <consortium name="Lawrence Berkeley National Laboratory"/>
            <person name="Harder C.B."/>
            <person name="Miyauchi S."/>
            <person name="Viragh M."/>
            <person name="Kuo A."/>
            <person name="Thoen E."/>
            <person name="Andreopoulos B."/>
            <person name="Lu D."/>
            <person name="Skrede I."/>
            <person name="Drula E."/>
            <person name="Henrissat B."/>
            <person name="Morin E."/>
            <person name="Kohler A."/>
            <person name="Barry K."/>
            <person name="LaButti K."/>
            <person name="Morin E."/>
            <person name="Salamov A."/>
            <person name="Lipzen A."/>
            <person name="Mereny Z."/>
            <person name="Hegedus B."/>
            <person name="Baldrian P."/>
            <person name="Stursova M."/>
            <person name="Weitz H."/>
            <person name="Taylor A."/>
            <person name="Grigoriev I.V."/>
            <person name="Nagy L.G."/>
            <person name="Martin F."/>
            <person name="Kauserud H."/>
        </authorList>
    </citation>
    <scope>NUCLEOTIDE SEQUENCE</scope>
    <source>
        <strain evidence="1">CBHHK200</strain>
    </source>
</reference>